<reference evidence="1 2" key="1">
    <citation type="journal article" date="2019" name="Sci. Data">
        <title>Hybrid genome assembly and annotation of Danionella translucida.</title>
        <authorList>
            <person name="Kadobianskyi M."/>
            <person name="Schulze L."/>
            <person name="Schuelke M."/>
            <person name="Judkewitz B."/>
        </authorList>
    </citation>
    <scope>NUCLEOTIDE SEQUENCE [LARGE SCALE GENOMIC DNA]</scope>
    <source>
        <strain evidence="1 2">Bolton</strain>
    </source>
</reference>
<accession>A0A553NKN7</accession>
<evidence type="ECO:0000313" key="2">
    <source>
        <dbReference type="Proteomes" id="UP000316079"/>
    </source>
</evidence>
<name>A0A553NKN7_9TELE</name>
<dbReference type="Proteomes" id="UP000316079">
    <property type="component" value="Unassembled WGS sequence"/>
</dbReference>
<evidence type="ECO:0000313" key="1">
    <source>
        <dbReference type="EMBL" id="TRY65957.1"/>
    </source>
</evidence>
<dbReference type="AlphaFoldDB" id="A0A553NKN7"/>
<dbReference type="EMBL" id="SRMA01026883">
    <property type="protein sequence ID" value="TRY65957.1"/>
    <property type="molecule type" value="Genomic_DNA"/>
</dbReference>
<protein>
    <submittedName>
        <fullName evidence="1">Uncharacterized protein</fullName>
    </submittedName>
</protein>
<dbReference type="OrthoDB" id="1923159at2759"/>
<gene>
    <name evidence="1" type="ORF">DNTS_033533</name>
</gene>
<comment type="caution">
    <text evidence="1">The sequence shown here is derived from an EMBL/GenBank/DDBJ whole genome shotgun (WGS) entry which is preliminary data.</text>
</comment>
<proteinExistence type="predicted"/>
<sequence length="174" mass="19650">MDKAAAPDNVKSVLALAWLSNPQQRLSVMLSCLNYCSAHLISGESCQQKCNTGAASTGLAFFPEPQSNNTHHLFTGSRDTLLMKDIRRLHSWYRIHTHSHNTRSNIVMTETSKRKMKTLKLLKRLFMPFSLEKCNMENLPHMSSHHQQASLHPETLPGKFLHARVDPSSTSQKA</sequence>
<organism evidence="1 2">
    <name type="scientific">Danionella cerebrum</name>
    <dbReference type="NCBI Taxonomy" id="2873325"/>
    <lineage>
        <taxon>Eukaryota</taxon>
        <taxon>Metazoa</taxon>
        <taxon>Chordata</taxon>
        <taxon>Craniata</taxon>
        <taxon>Vertebrata</taxon>
        <taxon>Euteleostomi</taxon>
        <taxon>Actinopterygii</taxon>
        <taxon>Neopterygii</taxon>
        <taxon>Teleostei</taxon>
        <taxon>Ostariophysi</taxon>
        <taxon>Cypriniformes</taxon>
        <taxon>Danionidae</taxon>
        <taxon>Danioninae</taxon>
        <taxon>Danionella</taxon>
    </lineage>
</organism>
<keyword evidence="2" id="KW-1185">Reference proteome</keyword>